<comment type="caution">
    <text evidence="2">The sequence shown here is derived from an EMBL/GenBank/DDBJ whole genome shotgun (WGS) entry which is preliminary data.</text>
</comment>
<sequence length="106" mass="12291">MVLEHNPFSPELKEYWDRVVWSFDALLKPDTSSEIAIRNLIDYAITLMLVMHPHNYSDHFGRRETLSEKNVQKALAYIESNSHLPSHRPMSQPISDVARSSSQRVL</sequence>
<dbReference type="RefSeq" id="WP_122113064.1">
    <property type="nucleotide sequence ID" value="NZ_QOKZ01000005.1"/>
</dbReference>
<organism evidence="2 3">
    <name type="scientific">Paracoccus alkanivorans</name>
    <dbReference type="NCBI Taxonomy" id="2116655"/>
    <lineage>
        <taxon>Bacteria</taxon>
        <taxon>Pseudomonadati</taxon>
        <taxon>Pseudomonadota</taxon>
        <taxon>Alphaproteobacteria</taxon>
        <taxon>Rhodobacterales</taxon>
        <taxon>Paracoccaceae</taxon>
        <taxon>Paracoccus</taxon>
    </lineage>
</organism>
<evidence type="ECO:0000256" key="1">
    <source>
        <dbReference type="SAM" id="MobiDB-lite"/>
    </source>
</evidence>
<accession>A0A3M0MDF7</accession>
<feature type="region of interest" description="Disordered" evidence="1">
    <location>
        <begin position="80"/>
        <end position="106"/>
    </location>
</feature>
<protein>
    <submittedName>
        <fullName evidence="2">Uncharacterized protein</fullName>
    </submittedName>
</protein>
<dbReference type="EMBL" id="QOKZ01000005">
    <property type="protein sequence ID" value="RMC34354.1"/>
    <property type="molecule type" value="Genomic_DNA"/>
</dbReference>
<gene>
    <name evidence="2" type="ORF">C9E81_14485</name>
</gene>
<dbReference type="AlphaFoldDB" id="A0A3M0MDF7"/>
<evidence type="ECO:0000313" key="3">
    <source>
        <dbReference type="Proteomes" id="UP000273516"/>
    </source>
</evidence>
<reference evidence="2 3" key="1">
    <citation type="submission" date="2018-07" db="EMBL/GenBank/DDBJ databases">
        <authorList>
            <person name="Zhang Y."/>
            <person name="Wang L."/>
            <person name="Ma S."/>
        </authorList>
    </citation>
    <scope>NUCLEOTIDE SEQUENCE [LARGE SCALE GENOMIC DNA]</scope>
    <source>
        <strain evidence="2 3">4-2</strain>
    </source>
</reference>
<keyword evidence="3" id="KW-1185">Reference proteome</keyword>
<feature type="compositionally biased region" description="Polar residues" evidence="1">
    <location>
        <begin position="92"/>
        <end position="106"/>
    </location>
</feature>
<evidence type="ECO:0000313" key="2">
    <source>
        <dbReference type="EMBL" id="RMC34354.1"/>
    </source>
</evidence>
<dbReference type="Proteomes" id="UP000273516">
    <property type="component" value="Unassembled WGS sequence"/>
</dbReference>
<name>A0A3M0MDF7_9RHOB</name>
<proteinExistence type="predicted"/>